<dbReference type="EMBL" id="JAGSXJ010000025">
    <property type="protein sequence ID" value="KAH6675332.1"/>
    <property type="molecule type" value="Genomic_DNA"/>
</dbReference>
<dbReference type="Pfam" id="PF07428">
    <property type="entry name" value="Tri3"/>
    <property type="match status" value="1"/>
</dbReference>
<dbReference type="GO" id="GO:0016407">
    <property type="term" value="F:acetyltransferase activity"/>
    <property type="evidence" value="ECO:0007669"/>
    <property type="project" value="InterPro"/>
</dbReference>
<dbReference type="PANTHER" id="PTHR42034">
    <property type="entry name" value="CHROMOSOME 7, WHOLE GENOME SHOTGUN SEQUENCE-RELATED"/>
    <property type="match status" value="1"/>
</dbReference>
<accession>A0A9P9A8T0</accession>
<proteinExistence type="inferred from homology"/>
<dbReference type="GO" id="GO:0043386">
    <property type="term" value="P:mycotoxin biosynthetic process"/>
    <property type="evidence" value="ECO:0007669"/>
    <property type="project" value="InterPro"/>
</dbReference>
<evidence type="ECO:0000256" key="1">
    <source>
        <dbReference type="ARBA" id="ARBA00006439"/>
    </source>
</evidence>
<dbReference type="OrthoDB" id="2548233at2759"/>
<dbReference type="PANTHER" id="PTHR42034:SF1">
    <property type="entry name" value="CONDENSATION DOMAIN-CONTAINING PROTEIN"/>
    <property type="match status" value="1"/>
</dbReference>
<comment type="similarity">
    <text evidence="1">Belongs to the trichothecene O-acetyltransferase family.</text>
</comment>
<dbReference type="AlphaFoldDB" id="A0A9P9A8T0"/>
<sequence length="492" mass="54094">MSSPSSSLTWQQVTPGIESFYSSIVVLYEGTGRMFFGMTGFLSLSVENATEEAVDEALQKAWQTLRYDHPTLGSQVTQNEEKTAFFKTYKQFTNDNDRVEWLQKTFVPISNGQTGLEWANSDPPAPHIPTLFVVKPPSTSDGVVRRDLVFRSPHDIIDGIGALIMLNNLISHAAHAFKEGTGYQLPIFDGSEAANLSPVYRIAANTPEKLSPEQEAHLKHVVEEKARVAAATDAEVLGLPYKEGATVPGKHQRVALTLSAEQTSQLLAASKKAGMTPTHLYHAALAMVNRDIQPPSAETKRVRYINYILRNERPSCQEPYSTSKHPAAVYHSVSGPPLTVDMDLLDSGKTADAESRREEFRSIAQKMKDFYEEVRNDKMHAALVPQLWGSPEVPPSPRPLPIPPPDTRPAVSISSMGKVDSIVKPDNGAFKVHDAWVTGEELRSGLGLFLGTFGGQLCLSGAYNDAWHDEDEVMDFLHRCQAIVADWAGISA</sequence>
<dbReference type="InterPro" id="IPR009992">
    <property type="entry name" value="Tri3/Sat12/Sat16/Mac1"/>
</dbReference>
<protein>
    <submittedName>
        <fullName evidence="3">Uncharacterized protein</fullName>
    </submittedName>
</protein>
<gene>
    <name evidence="3" type="ORF">F5X68DRAFT_270531</name>
</gene>
<reference evidence="3" key="1">
    <citation type="journal article" date="2021" name="Nat. Commun.">
        <title>Genetic determinants of endophytism in the Arabidopsis root mycobiome.</title>
        <authorList>
            <person name="Mesny F."/>
            <person name="Miyauchi S."/>
            <person name="Thiergart T."/>
            <person name="Pickel B."/>
            <person name="Atanasova L."/>
            <person name="Karlsson M."/>
            <person name="Huettel B."/>
            <person name="Barry K.W."/>
            <person name="Haridas S."/>
            <person name="Chen C."/>
            <person name="Bauer D."/>
            <person name="Andreopoulos W."/>
            <person name="Pangilinan J."/>
            <person name="LaButti K."/>
            <person name="Riley R."/>
            <person name="Lipzen A."/>
            <person name="Clum A."/>
            <person name="Drula E."/>
            <person name="Henrissat B."/>
            <person name="Kohler A."/>
            <person name="Grigoriev I.V."/>
            <person name="Martin F.M."/>
            <person name="Hacquard S."/>
        </authorList>
    </citation>
    <scope>NUCLEOTIDE SEQUENCE</scope>
    <source>
        <strain evidence="3">MPI-SDFR-AT-0117</strain>
    </source>
</reference>
<organism evidence="3 4">
    <name type="scientific">Plectosphaerella plurivora</name>
    <dbReference type="NCBI Taxonomy" id="936078"/>
    <lineage>
        <taxon>Eukaryota</taxon>
        <taxon>Fungi</taxon>
        <taxon>Dikarya</taxon>
        <taxon>Ascomycota</taxon>
        <taxon>Pezizomycotina</taxon>
        <taxon>Sordariomycetes</taxon>
        <taxon>Hypocreomycetidae</taxon>
        <taxon>Glomerellales</taxon>
        <taxon>Plectosphaerellaceae</taxon>
        <taxon>Plectosphaerella</taxon>
    </lineage>
</organism>
<name>A0A9P9A8T0_9PEZI</name>
<evidence type="ECO:0000256" key="2">
    <source>
        <dbReference type="ARBA" id="ARBA00022679"/>
    </source>
</evidence>
<dbReference type="Gene3D" id="3.30.559.30">
    <property type="entry name" value="Nonribosomal peptide synthetase, condensation domain"/>
    <property type="match status" value="1"/>
</dbReference>
<dbReference type="Proteomes" id="UP000770015">
    <property type="component" value="Unassembled WGS sequence"/>
</dbReference>
<evidence type="ECO:0000313" key="3">
    <source>
        <dbReference type="EMBL" id="KAH6675332.1"/>
    </source>
</evidence>
<evidence type="ECO:0000313" key="4">
    <source>
        <dbReference type="Proteomes" id="UP000770015"/>
    </source>
</evidence>
<keyword evidence="4" id="KW-1185">Reference proteome</keyword>
<keyword evidence="2" id="KW-0808">Transferase</keyword>
<comment type="caution">
    <text evidence="3">The sequence shown here is derived from an EMBL/GenBank/DDBJ whole genome shotgun (WGS) entry which is preliminary data.</text>
</comment>
<dbReference type="SUPFAM" id="SSF52777">
    <property type="entry name" value="CoA-dependent acyltransferases"/>
    <property type="match status" value="1"/>
</dbReference>